<feature type="region of interest" description="Disordered" evidence="1">
    <location>
        <begin position="52"/>
        <end position="72"/>
    </location>
</feature>
<feature type="compositionally biased region" description="Basic and acidic residues" evidence="1">
    <location>
        <begin position="15"/>
        <end position="26"/>
    </location>
</feature>
<reference evidence="2 3" key="1">
    <citation type="submission" date="2020-04" db="EMBL/GenBank/DDBJ databases">
        <authorList>
            <person name="Wallbank WR R."/>
            <person name="Pardo Diaz C."/>
            <person name="Kozak K."/>
            <person name="Martin S."/>
            <person name="Jiggins C."/>
            <person name="Moest M."/>
            <person name="Warren A I."/>
            <person name="Byers J.R.P. K."/>
            <person name="Montejo-Kovacevich G."/>
            <person name="Yen C E."/>
        </authorList>
    </citation>
    <scope>NUCLEOTIDE SEQUENCE [LARGE SCALE GENOMIC DNA]</scope>
</reference>
<proteinExistence type="predicted"/>
<name>A0A8S1A5E6_ARCPL</name>
<evidence type="ECO:0000313" key="2">
    <source>
        <dbReference type="EMBL" id="CAB3240561.1"/>
    </source>
</evidence>
<sequence>MPLTPAEKQRRYREQRKNNLEKEAEYKGNDLERYHASKNLVGDLTTRFNIEHSKRNGETNASPAPSDQDQVIPTAYKRLSTPQLSISRENTPNSIKLAATRGRKQV</sequence>
<protein>
    <submittedName>
        <fullName evidence="2">Uncharacterized protein</fullName>
    </submittedName>
</protein>
<feature type="region of interest" description="Disordered" evidence="1">
    <location>
        <begin position="87"/>
        <end position="106"/>
    </location>
</feature>
<feature type="region of interest" description="Disordered" evidence="1">
    <location>
        <begin position="1"/>
        <end position="26"/>
    </location>
</feature>
<evidence type="ECO:0000256" key="1">
    <source>
        <dbReference type="SAM" id="MobiDB-lite"/>
    </source>
</evidence>
<dbReference type="AlphaFoldDB" id="A0A8S1A5E6"/>
<dbReference type="Proteomes" id="UP000494256">
    <property type="component" value="Unassembled WGS sequence"/>
</dbReference>
<dbReference type="OrthoDB" id="120976at2759"/>
<feature type="compositionally biased region" description="Polar residues" evidence="1">
    <location>
        <begin position="58"/>
        <end position="71"/>
    </location>
</feature>
<organism evidence="2 3">
    <name type="scientific">Arctia plantaginis</name>
    <name type="common">Wood tiger moth</name>
    <name type="synonym">Phalaena plantaginis</name>
    <dbReference type="NCBI Taxonomy" id="874455"/>
    <lineage>
        <taxon>Eukaryota</taxon>
        <taxon>Metazoa</taxon>
        <taxon>Ecdysozoa</taxon>
        <taxon>Arthropoda</taxon>
        <taxon>Hexapoda</taxon>
        <taxon>Insecta</taxon>
        <taxon>Pterygota</taxon>
        <taxon>Neoptera</taxon>
        <taxon>Endopterygota</taxon>
        <taxon>Lepidoptera</taxon>
        <taxon>Glossata</taxon>
        <taxon>Ditrysia</taxon>
        <taxon>Noctuoidea</taxon>
        <taxon>Erebidae</taxon>
        <taxon>Arctiinae</taxon>
        <taxon>Arctia</taxon>
    </lineage>
</organism>
<accession>A0A8S1A5E6</accession>
<comment type="caution">
    <text evidence="2">The sequence shown here is derived from an EMBL/GenBank/DDBJ whole genome shotgun (WGS) entry which is preliminary data.</text>
</comment>
<dbReference type="EMBL" id="CADEBD010000309">
    <property type="protein sequence ID" value="CAB3240561.1"/>
    <property type="molecule type" value="Genomic_DNA"/>
</dbReference>
<evidence type="ECO:0000313" key="3">
    <source>
        <dbReference type="Proteomes" id="UP000494256"/>
    </source>
</evidence>
<gene>
    <name evidence="2" type="ORF">APLA_LOCUS9124</name>
</gene>